<organism evidence="9 10">
    <name type="scientific">Allosediminivita pacifica</name>
    <dbReference type="NCBI Taxonomy" id="1267769"/>
    <lineage>
        <taxon>Bacteria</taxon>
        <taxon>Pseudomonadati</taxon>
        <taxon>Pseudomonadota</taxon>
        <taxon>Alphaproteobacteria</taxon>
        <taxon>Rhodobacterales</taxon>
        <taxon>Paracoccaceae</taxon>
        <taxon>Allosediminivita</taxon>
    </lineage>
</organism>
<dbReference type="PANTHER" id="PTHR30600">
    <property type="entry name" value="CYTOCHROME C PEROXIDASE-RELATED"/>
    <property type="match status" value="1"/>
</dbReference>
<evidence type="ECO:0000256" key="1">
    <source>
        <dbReference type="ARBA" id="ARBA00004196"/>
    </source>
</evidence>
<sequence length="437" mass="46489">MRGAAPVLALLAGPALAEMPGPLDPADFMAVTRAEAELGQLLFYDPILSGGREVACATCHHPKFATGDGVSLGIGDGGLGLGPDRVGDADNPPEQRIPRNAPPLFNMGHRDLRVLFADGRIEVDAARASGLRTPLEDEMVMGFSGILSAQTMFPVLSPDEMAGHYQESDVSKAVRQGRLTGEGGAWDLIAQRVAGIPEYRQRFAAVYPEIGSGGEIGFTDISNAIAAFMAFEWQAADSAFDRHLRGETDLTETAAEGMALFYGEAGCADCHSGPLLSDQQFHAMGAPQLGPGKAARFESHQRDTGRMRVTGREEDAYAFRTPMLRNVAQTGPWGHAGGHDDLRAFVRDHVDPVAALDRYAPQAVLPKVDGIADDWAVLTDDGERGAIRQAVHVEAYPLDEGELDALMAFLAALTDPGSIEGRLGVPDTVPSGLEVPR</sequence>
<evidence type="ECO:0000256" key="6">
    <source>
        <dbReference type="PROSITE-ProRule" id="PRU00433"/>
    </source>
</evidence>
<dbReference type="GO" id="GO:0004130">
    <property type="term" value="F:cytochrome-c peroxidase activity"/>
    <property type="evidence" value="ECO:0007669"/>
    <property type="project" value="TreeGrafter"/>
</dbReference>
<evidence type="ECO:0000256" key="4">
    <source>
        <dbReference type="ARBA" id="ARBA00023002"/>
    </source>
</evidence>
<dbReference type="Gene3D" id="1.10.760.10">
    <property type="entry name" value="Cytochrome c-like domain"/>
    <property type="match status" value="2"/>
</dbReference>
<dbReference type="SUPFAM" id="SSF46626">
    <property type="entry name" value="Cytochrome c"/>
    <property type="match status" value="2"/>
</dbReference>
<keyword evidence="7" id="KW-0732">Signal</keyword>
<proteinExistence type="predicted"/>
<dbReference type="Proteomes" id="UP000244069">
    <property type="component" value="Unassembled WGS sequence"/>
</dbReference>
<dbReference type="GO" id="GO:0020037">
    <property type="term" value="F:heme binding"/>
    <property type="evidence" value="ECO:0007669"/>
    <property type="project" value="InterPro"/>
</dbReference>
<dbReference type="InterPro" id="IPR036909">
    <property type="entry name" value="Cyt_c-like_dom_sf"/>
</dbReference>
<accession>A0A2T6APZ7</accession>
<reference evidence="9 10" key="1">
    <citation type="submission" date="2018-04" db="EMBL/GenBank/DDBJ databases">
        <title>Genomic Encyclopedia of Archaeal and Bacterial Type Strains, Phase II (KMG-II): from individual species to whole genera.</title>
        <authorList>
            <person name="Goeker M."/>
        </authorList>
    </citation>
    <scope>NUCLEOTIDE SEQUENCE [LARGE SCALE GENOMIC DNA]</scope>
    <source>
        <strain evidence="9 10">DSM 29329</strain>
    </source>
</reference>
<dbReference type="GO" id="GO:0030313">
    <property type="term" value="C:cell envelope"/>
    <property type="evidence" value="ECO:0007669"/>
    <property type="project" value="UniProtKB-SubCell"/>
</dbReference>
<keyword evidence="10" id="KW-1185">Reference proteome</keyword>
<dbReference type="InterPro" id="IPR051395">
    <property type="entry name" value="Cytochrome_c_Peroxidase/MauG"/>
</dbReference>
<dbReference type="AlphaFoldDB" id="A0A2T6APZ7"/>
<gene>
    <name evidence="9" type="ORF">C8N44_11959</name>
</gene>
<dbReference type="InterPro" id="IPR004852">
    <property type="entry name" value="Di-haem_cyt_c_peroxidsae"/>
</dbReference>
<keyword evidence="3 6" id="KW-0479">Metal-binding</keyword>
<keyword evidence="2 6" id="KW-0349">Heme</keyword>
<dbReference type="EMBL" id="QBKN01000019">
    <property type="protein sequence ID" value="PTX45901.1"/>
    <property type="molecule type" value="Genomic_DNA"/>
</dbReference>
<evidence type="ECO:0000313" key="10">
    <source>
        <dbReference type="Proteomes" id="UP000244069"/>
    </source>
</evidence>
<dbReference type="PROSITE" id="PS51007">
    <property type="entry name" value="CYTC"/>
    <property type="match status" value="2"/>
</dbReference>
<dbReference type="Pfam" id="PF03150">
    <property type="entry name" value="CCP_MauG"/>
    <property type="match status" value="1"/>
</dbReference>
<evidence type="ECO:0000256" key="5">
    <source>
        <dbReference type="ARBA" id="ARBA00023004"/>
    </source>
</evidence>
<comment type="subcellular location">
    <subcellularLocation>
        <location evidence="1">Cell envelope</location>
    </subcellularLocation>
</comment>
<keyword evidence="5 6" id="KW-0408">Iron</keyword>
<evidence type="ECO:0000256" key="2">
    <source>
        <dbReference type="ARBA" id="ARBA00022617"/>
    </source>
</evidence>
<evidence type="ECO:0000256" key="7">
    <source>
        <dbReference type="SAM" id="SignalP"/>
    </source>
</evidence>
<keyword evidence="9" id="KW-0575">Peroxidase</keyword>
<name>A0A2T6APZ7_9RHOB</name>
<feature type="signal peptide" evidence="7">
    <location>
        <begin position="1"/>
        <end position="17"/>
    </location>
</feature>
<dbReference type="RefSeq" id="WP_107977561.1">
    <property type="nucleotide sequence ID" value="NZ_BMEZ01000020.1"/>
</dbReference>
<evidence type="ECO:0000313" key="9">
    <source>
        <dbReference type="EMBL" id="PTX45901.1"/>
    </source>
</evidence>
<protein>
    <submittedName>
        <fullName evidence="9">Cytochrome c peroxidase</fullName>
    </submittedName>
</protein>
<dbReference type="InterPro" id="IPR009056">
    <property type="entry name" value="Cyt_c-like_dom"/>
</dbReference>
<keyword evidence="4" id="KW-0560">Oxidoreductase</keyword>
<feature type="domain" description="Cytochrome c" evidence="8">
    <location>
        <begin position="252"/>
        <end position="414"/>
    </location>
</feature>
<feature type="domain" description="Cytochrome c" evidence="8">
    <location>
        <begin position="34"/>
        <end position="151"/>
    </location>
</feature>
<dbReference type="OrthoDB" id="9805202at2"/>
<comment type="caution">
    <text evidence="9">The sequence shown here is derived from an EMBL/GenBank/DDBJ whole genome shotgun (WGS) entry which is preliminary data.</text>
</comment>
<dbReference type="GO" id="GO:0009055">
    <property type="term" value="F:electron transfer activity"/>
    <property type="evidence" value="ECO:0007669"/>
    <property type="project" value="InterPro"/>
</dbReference>
<dbReference type="GO" id="GO:0046872">
    <property type="term" value="F:metal ion binding"/>
    <property type="evidence" value="ECO:0007669"/>
    <property type="project" value="UniProtKB-KW"/>
</dbReference>
<evidence type="ECO:0000256" key="3">
    <source>
        <dbReference type="ARBA" id="ARBA00022723"/>
    </source>
</evidence>
<evidence type="ECO:0000259" key="8">
    <source>
        <dbReference type="PROSITE" id="PS51007"/>
    </source>
</evidence>
<feature type="chain" id="PRO_5015713162" evidence="7">
    <location>
        <begin position="18"/>
        <end position="437"/>
    </location>
</feature>